<evidence type="ECO:0000313" key="1">
    <source>
        <dbReference type="EMBL" id="JAH70085.1"/>
    </source>
</evidence>
<name>A0A0E9UY07_ANGAN</name>
<dbReference type="AlphaFoldDB" id="A0A0E9UY07"/>
<reference evidence="1" key="1">
    <citation type="submission" date="2014-11" db="EMBL/GenBank/DDBJ databases">
        <authorList>
            <person name="Amaro Gonzalez C."/>
        </authorList>
    </citation>
    <scope>NUCLEOTIDE SEQUENCE</scope>
</reference>
<sequence length="51" mass="5186">MNRNRLVNGSKGRSAACVRGWGPVRSLEPGSDLSGSGVLVLAVARHTGAPA</sequence>
<proteinExistence type="predicted"/>
<dbReference type="EMBL" id="GBXM01038492">
    <property type="protein sequence ID" value="JAH70085.1"/>
    <property type="molecule type" value="Transcribed_RNA"/>
</dbReference>
<accession>A0A0E9UY07</accession>
<organism evidence="1">
    <name type="scientific">Anguilla anguilla</name>
    <name type="common">European freshwater eel</name>
    <name type="synonym">Muraena anguilla</name>
    <dbReference type="NCBI Taxonomy" id="7936"/>
    <lineage>
        <taxon>Eukaryota</taxon>
        <taxon>Metazoa</taxon>
        <taxon>Chordata</taxon>
        <taxon>Craniata</taxon>
        <taxon>Vertebrata</taxon>
        <taxon>Euteleostomi</taxon>
        <taxon>Actinopterygii</taxon>
        <taxon>Neopterygii</taxon>
        <taxon>Teleostei</taxon>
        <taxon>Anguilliformes</taxon>
        <taxon>Anguillidae</taxon>
        <taxon>Anguilla</taxon>
    </lineage>
</organism>
<reference evidence="1" key="2">
    <citation type="journal article" date="2015" name="Fish Shellfish Immunol.">
        <title>Early steps in the European eel (Anguilla anguilla)-Vibrio vulnificus interaction in the gills: Role of the RtxA13 toxin.</title>
        <authorList>
            <person name="Callol A."/>
            <person name="Pajuelo D."/>
            <person name="Ebbesson L."/>
            <person name="Teles M."/>
            <person name="MacKenzie S."/>
            <person name="Amaro C."/>
        </authorList>
    </citation>
    <scope>NUCLEOTIDE SEQUENCE</scope>
</reference>
<protein>
    <submittedName>
        <fullName evidence="1">Uncharacterized protein</fullName>
    </submittedName>
</protein>